<dbReference type="PROSITE" id="PS00086">
    <property type="entry name" value="CYTOCHROME_P450"/>
    <property type="match status" value="1"/>
</dbReference>
<proteinExistence type="inferred from homology"/>
<keyword evidence="14" id="KW-0812">Transmembrane</keyword>
<dbReference type="GO" id="GO:0008395">
    <property type="term" value="F:steroid hydroxylase activity"/>
    <property type="evidence" value="ECO:0007669"/>
    <property type="project" value="TreeGrafter"/>
</dbReference>
<dbReference type="SUPFAM" id="SSF48264">
    <property type="entry name" value="Cytochrome P450"/>
    <property type="match status" value="1"/>
</dbReference>
<dbReference type="Gene3D" id="1.10.630.10">
    <property type="entry name" value="Cytochrome P450"/>
    <property type="match status" value="1"/>
</dbReference>
<dbReference type="InterPro" id="IPR050705">
    <property type="entry name" value="Cytochrome_P450_3A"/>
</dbReference>
<protein>
    <recommendedName>
        <fullName evidence="17">Cytochrome</fullName>
    </recommendedName>
</protein>
<feature type="binding site" description="axial binding residue" evidence="12">
    <location>
        <position position="544"/>
    </location>
    <ligand>
        <name>heme</name>
        <dbReference type="ChEBI" id="CHEBI:30413"/>
    </ligand>
    <ligandPart>
        <name>Fe</name>
        <dbReference type="ChEBI" id="CHEBI:18248"/>
    </ligandPart>
</feature>
<comment type="similarity">
    <text evidence="4 13">Belongs to the cytochrome P450 family.</text>
</comment>
<dbReference type="PRINTS" id="PR00463">
    <property type="entry name" value="EP450I"/>
</dbReference>
<evidence type="ECO:0000256" key="7">
    <source>
        <dbReference type="ARBA" id="ARBA00022848"/>
    </source>
</evidence>
<keyword evidence="8 13" id="KW-0560">Oxidoreductase</keyword>
<keyword evidence="7" id="KW-0256">Endoplasmic reticulum</keyword>
<evidence type="ECO:0000256" key="12">
    <source>
        <dbReference type="PIRSR" id="PIRSR602401-1"/>
    </source>
</evidence>
<evidence type="ECO:0000256" key="14">
    <source>
        <dbReference type="SAM" id="Phobius"/>
    </source>
</evidence>
<evidence type="ECO:0000256" key="8">
    <source>
        <dbReference type="ARBA" id="ARBA00023002"/>
    </source>
</evidence>
<accession>A0AAQ4E0P9</accession>
<keyword evidence="5 12" id="KW-0349">Heme</keyword>
<comment type="subcellular location">
    <subcellularLocation>
        <location evidence="3">Endoplasmic reticulum membrane</location>
        <topology evidence="3">Peripheral membrane protein</topology>
    </subcellularLocation>
    <subcellularLocation>
        <location evidence="2">Microsome membrane</location>
        <topology evidence="2">Peripheral membrane protein</topology>
    </subcellularLocation>
</comment>
<evidence type="ECO:0000256" key="6">
    <source>
        <dbReference type="ARBA" id="ARBA00022723"/>
    </source>
</evidence>
<dbReference type="InterPro" id="IPR017972">
    <property type="entry name" value="Cyt_P450_CS"/>
</dbReference>
<name>A0AAQ4E0P9_AMBAM</name>
<evidence type="ECO:0000256" key="9">
    <source>
        <dbReference type="ARBA" id="ARBA00023004"/>
    </source>
</evidence>
<keyword evidence="7" id="KW-0492">Microsome</keyword>
<dbReference type="CDD" id="cd11055">
    <property type="entry name" value="CYP3A-like"/>
    <property type="match status" value="1"/>
</dbReference>
<keyword evidence="10 13" id="KW-0503">Monooxygenase</keyword>
<comment type="caution">
    <text evidence="15">The sequence shown here is derived from an EMBL/GenBank/DDBJ whole genome shotgun (WGS) entry which is preliminary data.</text>
</comment>
<sequence length="602" mass="68272">MTRLQNKLGNSAWCRNACSIWGNSPNHAGREREGRERERLSLIASACSPPPLSRDWLSPYLEECKSRNNHARCSVFLFFLSLPPTGHQGPSPSLDPQSCQTRRARTARAAGAMWHAVLLVLLSVVFLVVGIFARTFTFWKGKGIPYLSVLDYIRAIRDSFTGELNKVAVRNYKRYGRIHGSYQGLIPTLVVGDPEVLRDIFVKDFKSFVNKSDDKVSGNALWDQMVLHQQNDHWKHTRSSLSPMFTTARIKSMLPKMTKLMDKFCNLLLKRLEGEKPFDLYHLLEKSAMDLYTSLIFDLEIDSHVETDHPMLKCYSGFLNSPGGWRLLMMTTLPRLFKALRVEFPNKGDAQYAVDFTRHIIEQRLRDNERHDDALQMYMESKMQQNGKGGIQLSASAINDIAAQCMCLFIAGSDSIALTVTCAAYCLALHPEIQEQVIKEVDSTDDPTYESLRSMELLDAVISETLRLYSPTSVLSRICSQSTTVAGVRFTPGMRVEIPAHAMHYDPEFFPDPESFKPERFLPENKDSINTYTYLPFGVGPRSCIGMRLGMVQVKQILYRLLQIVTFEKCAETQVPLSFAKGKVLLEPDPPILLRIVPRIKS</sequence>
<dbReference type="PANTHER" id="PTHR24302:SF15">
    <property type="entry name" value="FATTY-ACID PEROXYGENASE"/>
    <property type="match status" value="1"/>
</dbReference>
<evidence type="ECO:0000256" key="1">
    <source>
        <dbReference type="ARBA" id="ARBA00001971"/>
    </source>
</evidence>
<evidence type="ECO:0008006" key="17">
    <source>
        <dbReference type="Google" id="ProtNLM"/>
    </source>
</evidence>
<evidence type="ECO:0000256" key="10">
    <source>
        <dbReference type="ARBA" id="ARBA00023033"/>
    </source>
</evidence>
<keyword evidence="9 12" id="KW-0408">Iron</keyword>
<dbReference type="InterPro" id="IPR002401">
    <property type="entry name" value="Cyt_P450_E_grp-I"/>
</dbReference>
<dbReference type="GO" id="GO:0005506">
    <property type="term" value="F:iron ion binding"/>
    <property type="evidence" value="ECO:0007669"/>
    <property type="project" value="InterPro"/>
</dbReference>
<keyword evidence="16" id="KW-1185">Reference proteome</keyword>
<dbReference type="EMBL" id="JARKHS020024230">
    <property type="protein sequence ID" value="KAK8768289.1"/>
    <property type="molecule type" value="Genomic_DNA"/>
</dbReference>
<evidence type="ECO:0000256" key="2">
    <source>
        <dbReference type="ARBA" id="ARBA00004174"/>
    </source>
</evidence>
<feature type="transmembrane region" description="Helical" evidence="14">
    <location>
        <begin position="112"/>
        <end position="133"/>
    </location>
</feature>
<dbReference type="PRINTS" id="PR00385">
    <property type="entry name" value="P450"/>
</dbReference>
<dbReference type="FunFam" id="1.10.630.10:FF:000182">
    <property type="entry name" value="Cytochrome P450 3A4"/>
    <property type="match status" value="1"/>
</dbReference>
<reference evidence="15 16" key="1">
    <citation type="journal article" date="2023" name="Arcadia Sci">
        <title>De novo assembly of a long-read Amblyomma americanum tick genome.</title>
        <authorList>
            <person name="Chou S."/>
            <person name="Poskanzer K.E."/>
            <person name="Rollins M."/>
            <person name="Thuy-Boun P.S."/>
        </authorList>
    </citation>
    <scope>NUCLEOTIDE SEQUENCE [LARGE SCALE GENOMIC DNA]</scope>
    <source>
        <strain evidence="15">F_SG_1</strain>
        <tissue evidence="15">Salivary glands</tissue>
    </source>
</reference>
<evidence type="ECO:0000256" key="3">
    <source>
        <dbReference type="ARBA" id="ARBA00004406"/>
    </source>
</evidence>
<evidence type="ECO:0000256" key="5">
    <source>
        <dbReference type="ARBA" id="ARBA00022617"/>
    </source>
</evidence>
<organism evidence="15 16">
    <name type="scientific">Amblyomma americanum</name>
    <name type="common">Lone star tick</name>
    <dbReference type="NCBI Taxonomy" id="6943"/>
    <lineage>
        <taxon>Eukaryota</taxon>
        <taxon>Metazoa</taxon>
        <taxon>Ecdysozoa</taxon>
        <taxon>Arthropoda</taxon>
        <taxon>Chelicerata</taxon>
        <taxon>Arachnida</taxon>
        <taxon>Acari</taxon>
        <taxon>Parasitiformes</taxon>
        <taxon>Ixodida</taxon>
        <taxon>Ixodoidea</taxon>
        <taxon>Ixodidae</taxon>
        <taxon>Amblyomminae</taxon>
        <taxon>Amblyomma</taxon>
    </lineage>
</organism>
<dbReference type="Proteomes" id="UP001321473">
    <property type="component" value="Unassembled WGS sequence"/>
</dbReference>
<dbReference type="GO" id="GO:0020037">
    <property type="term" value="F:heme binding"/>
    <property type="evidence" value="ECO:0007669"/>
    <property type="project" value="InterPro"/>
</dbReference>
<keyword evidence="14" id="KW-0472">Membrane</keyword>
<dbReference type="AlphaFoldDB" id="A0AAQ4E0P9"/>
<evidence type="ECO:0000256" key="11">
    <source>
        <dbReference type="ARBA" id="ARBA00043906"/>
    </source>
</evidence>
<dbReference type="InterPro" id="IPR001128">
    <property type="entry name" value="Cyt_P450"/>
</dbReference>
<dbReference type="PANTHER" id="PTHR24302">
    <property type="entry name" value="CYTOCHROME P450 FAMILY 3"/>
    <property type="match status" value="1"/>
</dbReference>
<evidence type="ECO:0000256" key="4">
    <source>
        <dbReference type="ARBA" id="ARBA00010617"/>
    </source>
</evidence>
<dbReference type="GO" id="GO:0005789">
    <property type="term" value="C:endoplasmic reticulum membrane"/>
    <property type="evidence" value="ECO:0007669"/>
    <property type="project" value="UniProtKB-SubCell"/>
</dbReference>
<evidence type="ECO:0000313" key="16">
    <source>
        <dbReference type="Proteomes" id="UP001321473"/>
    </source>
</evidence>
<gene>
    <name evidence="15" type="ORF">V5799_015246</name>
</gene>
<comment type="function">
    <text evidence="11">Cytochromes P450 are a group of heme-thiolate monooxygenases. They oxidize a variety of structurally unrelated compounds, including steroids, fatty acids, and xenobiotics.</text>
</comment>
<keyword evidence="14" id="KW-1133">Transmembrane helix</keyword>
<dbReference type="Pfam" id="PF00067">
    <property type="entry name" value="p450"/>
    <property type="match status" value="1"/>
</dbReference>
<dbReference type="GO" id="GO:0016705">
    <property type="term" value="F:oxidoreductase activity, acting on paired donors, with incorporation or reduction of molecular oxygen"/>
    <property type="evidence" value="ECO:0007669"/>
    <property type="project" value="InterPro"/>
</dbReference>
<comment type="cofactor">
    <cofactor evidence="1 12">
        <name>heme</name>
        <dbReference type="ChEBI" id="CHEBI:30413"/>
    </cofactor>
</comment>
<evidence type="ECO:0000256" key="13">
    <source>
        <dbReference type="RuleBase" id="RU000461"/>
    </source>
</evidence>
<dbReference type="InterPro" id="IPR036396">
    <property type="entry name" value="Cyt_P450_sf"/>
</dbReference>
<evidence type="ECO:0000313" key="15">
    <source>
        <dbReference type="EMBL" id="KAK8768289.1"/>
    </source>
</evidence>
<keyword evidence="6 12" id="KW-0479">Metal-binding</keyword>